<name>S7Q5W5_GLOTA</name>
<feature type="domain" description="Retroviral polymerase SH3-like" evidence="1">
    <location>
        <begin position="21"/>
        <end position="54"/>
    </location>
</feature>
<gene>
    <name evidence="2" type="ORF">GLOTRDRAFT_41973</name>
</gene>
<feature type="non-terminal residue" evidence="2">
    <location>
        <position position="1"/>
    </location>
</feature>
<dbReference type="HOGENOM" id="CLU_085149_5_1_1"/>
<dbReference type="AlphaFoldDB" id="S7Q5W5"/>
<evidence type="ECO:0000259" key="1">
    <source>
        <dbReference type="Pfam" id="PF25597"/>
    </source>
</evidence>
<accession>S7Q5W5</accession>
<dbReference type="OrthoDB" id="3243429at2759"/>
<evidence type="ECO:0000313" key="2">
    <source>
        <dbReference type="EMBL" id="EPQ55451.1"/>
    </source>
</evidence>
<organism evidence="2 3">
    <name type="scientific">Gloeophyllum trabeum (strain ATCC 11539 / FP-39264 / Madison 617)</name>
    <name type="common">Brown rot fungus</name>
    <dbReference type="NCBI Taxonomy" id="670483"/>
    <lineage>
        <taxon>Eukaryota</taxon>
        <taxon>Fungi</taxon>
        <taxon>Dikarya</taxon>
        <taxon>Basidiomycota</taxon>
        <taxon>Agaricomycotina</taxon>
        <taxon>Agaricomycetes</taxon>
        <taxon>Gloeophyllales</taxon>
        <taxon>Gloeophyllaceae</taxon>
        <taxon>Gloeophyllum</taxon>
    </lineage>
</organism>
<dbReference type="Pfam" id="PF25597">
    <property type="entry name" value="SH3_retrovirus"/>
    <property type="match status" value="1"/>
</dbReference>
<dbReference type="GeneID" id="19306094"/>
<protein>
    <recommendedName>
        <fullName evidence="1">Retroviral polymerase SH3-like domain-containing protein</fullName>
    </recommendedName>
</protein>
<dbReference type="EMBL" id="KB469302">
    <property type="protein sequence ID" value="EPQ55451.1"/>
    <property type="molecule type" value="Genomic_DNA"/>
</dbReference>
<dbReference type="Proteomes" id="UP000030669">
    <property type="component" value="Unassembled WGS sequence"/>
</dbReference>
<proteinExistence type="predicted"/>
<keyword evidence="3" id="KW-1185">Reference proteome</keyword>
<dbReference type="KEGG" id="gtr:GLOTRDRAFT_41973"/>
<reference evidence="2 3" key="1">
    <citation type="journal article" date="2012" name="Science">
        <title>The Paleozoic origin of enzymatic lignin decomposition reconstructed from 31 fungal genomes.</title>
        <authorList>
            <person name="Floudas D."/>
            <person name="Binder M."/>
            <person name="Riley R."/>
            <person name="Barry K."/>
            <person name="Blanchette R.A."/>
            <person name="Henrissat B."/>
            <person name="Martinez A.T."/>
            <person name="Otillar R."/>
            <person name="Spatafora J.W."/>
            <person name="Yadav J.S."/>
            <person name="Aerts A."/>
            <person name="Benoit I."/>
            <person name="Boyd A."/>
            <person name="Carlson A."/>
            <person name="Copeland A."/>
            <person name="Coutinho P.M."/>
            <person name="de Vries R.P."/>
            <person name="Ferreira P."/>
            <person name="Findley K."/>
            <person name="Foster B."/>
            <person name="Gaskell J."/>
            <person name="Glotzer D."/>
            <person name="Gorecki P."/>
            <person name="Heitman J."/>
            <person name="Hesse C."/>
            <person name="Hori C."/>
            <person name="Igarashi K."/>
            <person name="Jurgens J.A."/>
            <person name="Kallen N."/>
            <person name="Kersten P."/>
            <person name="Kohler A."/>
            <person name="Kuees U."/>
            <person name="Kumar T.K.A."/>
            <person name="Kuo A."/>
            <person name="LaButti K."/>
            <person name="Larrondo L.F."/>
            <person name="Lindquist E."/>
            <person name="Ling A."/>
            <person name="Lombard V."/>
            <person name="Lucas S."/>
            <person name="Lundell T."/>
            <person name="Martin R."/>
            <person name="McLaughlin D.J."/>
            <person name="Morgenstern I."/>
            <person name="Morin E."/>
            <person name="Murat C."/>
            <person name="Nagy L.G."/>
            <person name="Nolan M."/>
            <person name="Ohm R.A."/>
            <person name="Patyshakuliyeva A."/>
            <person name="Rokas A."/>
            <person name="Ruiz-Duenas F.J."/>
            <person name="Sabat G."/>
            <person name="Salamov A."/>
            <person name="Samejima M."/>
            <person name="Schmutz J."/>
            <person name="Slot J.C."/>
            <person name="St John F."/>
            <person name="Stenlid J."/>
            <person name="Sun H."/>
            <person name="Sun S."/>
            <person name="Syed K."/>
            <person name="Tsang A."/>
            <person name="Wiebenga A."/>
            <person name="Young D."/>
            <person name="Pisabarro A."/>
            <person name="Eastwood D.C."/>
            <person name="Martin F."/>
            <person name="Cullen D."/>
            <person name="Grigoriev I.V."/>
            <person name="Hibbett D.S."/>
        </authorList>
    </citation>
    <scope>NUCLEOTIDE SEQUENCE [LARGE SCALE GENOMIC DNA]</scope>
    <source>
        <strain evidence="2 3">ATCC 11539</strain>
    </source>
</reference>
<dbReference type="RefSeq" id="XP_007866107.1">
    <property type="nucleotide sequence ID" value="XM_007867916.1"/>
</dbReference>
<dbReference type="InterPro" id="IPR057670">
    <property type="entry name" value="SH3_retrovirus"/>
</dbReference>
<evidence type="ECO:0000313" key="3">
    <source>
        <dbReference type="Proteomes" id="UP000030669"/>
    </source>
</evidence>
<sequence length="54" mass="6207">TPFEAYYGRKPDLSNLRKIGCRAIVLIQNQYNPKVNARSLECILIGYSQNSKVY</sequence>